<protein>
    <submittedName>
        <fullName evidence="1">Uncharacterized protein</fullName>
    </submittedName>
</protein>
<gene>
    <name evidence="1" type="ORF">SMN809_LOCUS75559</name>
</gene>
<feature type="non-terminal residue" evidence="1">
    <location>
        <position position="1"/>
    </location>
</feature>
<name>A0A8S3ILS6_9BILA</name>
<evidence type="ECO:0000313" key="2">
    <source>
        <dbReference type="Proteomes" id="UP000676336"/>
    </source>
</evidence>
<sequence>MFKQIKLLYLLAEALNAGQRAAKNVKVATSKKFQDAQHAGENLRQKVSGSVND</sequence>
<evidence type="ECO:0000313" key="1">
    <source>
        <dbReference type="EMBL" id="CAF5201213.1"/>
    </source>
</evidence>
<proteinExistence type="predicted"/>
<dbReference type="AlphaFoldDB" id="A0A8S3ILS6"/>
<dbReference type="Proteomes" id="UP000676336">
    <property type="component" value="Unassembled WGS sequence"/>
</dbReference>
<reference evidence="1" key="1">
    <citation type="submission" date="2021-02" db="EMBL/GenBank/DDBJ databases">
        <authorList>
            <person name="Nowell W R."/>
        </authorList>
    </citation>
    <scope>NUCLEOTIDE SEQUENCE</scope>
</reference>
<comment type="caution">
    <text evidence="1">The sequence shown here is derived from an EMBL/GenBank/DDBJ whole genome shotgun (WGS) entry which is preliminary data.</text>
</comment>
<organism evidence="1 2">
    <name type="scientific">Rotaria magnacalcarata</name>
    <dbReference type="NCBI Taxonomy" id="392030"/>
    <lineage>
        <taxon>Eukaryota</taxon>
        <taxon>Metazoa</taxon>
        <taxon>Spiralia</taxon>
        <taxon>Gnathifera</taxon>
        <taxon>Rotifera</taxon>
        <taxon>Eurotatoria</taxon>
        <taxon>Bdelloidea</taxon>
        <taxon>Philodinida</taxon>
        <taxon>Philodinidae</taxon>
        <taxon>Rotaria</taxon>
    </lineage>
</organism>
<accession>A0A8S3ILS6</accession>
<dbReference type="EMBL" id="CAJOBI010332751">
    <property type="protein sequence ID" value="CAF5201213.1"/>
    <property type="molecule type" value="Genomic_DNA"/>
</dbReference>